<name>A0A919L396_9ACTN</name>
<evidence type="ECO:0008006" key="5">
    <source>
        <dbReference type="Google" id="ProtNLM"/>
    </source>
</evidence>
<accession>A0A919L396</accession>
<feature type="compositionally biased region" description="Low complexity" evidence="1">
    <location>
        <begin position="372"/>
        <end position="387"/>
    </location>
</feature>
<keyword evidence="2" id="KW-0472">Membrane</keyword>
<evidence type="ECO:0000256" key="1">
    <source>
        <dbReference type="SAM" id="MobiDB-lite"/>
    </source>
</evidence>
<keyword evidence="2" id="KW-1133">Transmembrane helix</keyword>
<feature type="transmembrane region" description="Helical" evidence="2">
    <location>
        <begin position="73"/>
        <end position="95"/>
    </location>
</feature>
<dbReference type="AlphaFoldDB" id="A0A919L396"/>
<feature type="compositionally biased region" description="Low complexity" evidence="1">
    <location>
        <begin position="438"/>
        <end position="467"/>
    </location>
</feature>
<evidence type="ECO:0000313" key="4">
    <source>
        <dbReference type="Proteomes" id="UP000617734"/>
    </source>
</evidence>
<reference evidence="3" key="1">
    <citation type="journal article" date="2014" name="Int. J. Syst. Evol. Microbiol.">
        <title>Complete genome sequence of Corynebacterium casei LMG S-19264T (=DSM 44701T), isolated from a smear-ripened cheese.</title>
        <authorList>
            <consortium name="US DOE Joint Genome Institute (JGI-PGF)"/>
            <person name="Walter F."/>
            <person name="Albersmeier A."/>
            <person name="Kalinowski J."/>
            <person name="Ruckert C."/>
        </authorList>
    </citation>
    <scope>NUCLEOTIDE SEQUENCE</scope>
    <source>
        <strain evidence="3">JCM 4646</strain>
    </source>
</reference>
<feature type="transmembrane region" description="Helical" evidence="2">
    <location>
        <begin position="309"/>
        <end position="340"/>
    </location>
</feature>
<keyword evidence="4" id="KW-1185">Reference proteome</keyword>
<reference evidence="3" key="2">
    <citation type="submission" date="2020-09" db="EMBL/GenBank/DDBJ databases">
        <authorList>
            <person name="Sun Q."/>
            <person name="Ohkuma M."/>
        </authorList>
    </citation>
    <scope>NUCLEOTIDE SEQUENCE</scope>
    <source>
        <strain evidence="3">JCM 4646</strain>
    </source>
</reference>
<gene>
    <name evidence="3" type="ORF">GCM10018781_62970</name>
</gene>
<dbReference type="GeneID" id="95356600"/>
<feature type="region of interest" description="Disordered" evidence="1">
    <location>
        <begin position="362"/>
        <end position="488"/>
    </location>
</feature>
<feature type="transmembrane region" description="Helical" evidence="2">
    <location>
        <begin position="115"/>
        <end position="140"/>
    </location>
</feature>
<dbReference type="Proteomes" id="UP000617734">
    <property type="component" value="Unassembled WGS sequence"/>
</dbReference>
<feature type="transmembrane region" description="Helical" evidence="2">
    <location>
        <begin position="265"/>
        <end position="289"/>
    </location>
</feature>
<organism evidence="3 4">
    <name type="scientific">Kitasatospora indigofera</name>
    <dbReference type="NCBI Taxonomy" id="67307"/>
    <lineage>
        <taxon>Bacteria</taxon>
        <taxon>Bacillati</taxon>
        <taxon>Actinomycetota</taxon>
        <taxon>Actinomycetes</taxon>
        <taxon>Kitasatosporales</taxon>
        <taxon>Streptomycetaceae</taxon>
        <taxon>Kitasatospora</taxon>
    </lineage>
</organism>
<protein>
    <recommendedName>
        <fullName evidence="5">Glycerophosphoryl diester phosphodiesterase membrane domain-containing protein</fullName>
    </recommendedName>
</protein>
<feature type="transmembrane region" description="Helical" evidence="2">
    <location>
        <begin position="209"/>
        <end position="230"/>
    </location>
</feature>
<evidence type="ECO:0000313" key="3">
    <source>
        <dbReference type="EMBL" id="GHH81101.1"/>
    </source>
</evidence>
<feature type="compositionally biased region" description="Pro residues" evidence="1">
    <location>
        <begin position="7"/>
        <end position="19"/>
    </location>
</feature>
<evidence type="ECO:0000256" key="2">
    <source>
        <dbReference type="SAM" id="Phobius"/>
    </source>
</evidence>
<sequence>MSNVHQEPPPEAPGPPGAPGAPGWWPGPQGWPPYVPAAPQPGVIPLRPLGLGDILRAVVAVIRRYGTVLYRQLLGATVGALLVVPAYAVFADAALSGLIRDTQADPDHTPTGGQVAALIGVAGGGYLLLLGFALAIQVIATATSTKLVQHAVLGRPVSARRLAAEARPYLWRVCGSFVLLALGVAAVMVVGLLPAAIAGLAGAGPFSLMLLPLAALAAGAGVYAQVRLVLQMPVLIMEDARPAAAVRRAWRLNEGAWWRSLGIPYLVGMIGSAAAQILMAPFFFLGFVLMIVFGGTSADGTWEPGPTSLIALSACLLAGLLVAVVVGAPLAPLTHALLYVDQRIRREGLDIALAQAAGLHPGPAAPGPAAPVPAQAGPPEAGAAQPPTGAPGTGQAGAAPEAVAPEAVAPDSAGSDVAARDSAGPDLAKRPGPVVPAQGQGQDEPQGQGQGQDESQGQGQGEDQSQGQGPGTPTAERPDPEANGPART</sequence>
<feature type="region of interest" description="Disordered" evidence="1">
    <location>
        <begin position="1"/>
        <end position="25"/>
    </location>
</feature>
<dbReference type="EMBL" id="BNBO01000050">
    <property type="protein sequence ID" value="GHH81101.1"/>
    <property type="molecule type" value="Genomic_DNA"/>
</dbReference>
<feature type="compositionally biased region" description="Low complexity" evidence="1">
    <location>
        <begin position="396"/>
        <end position="410"/>
    </location>
</feature>
<proteinExistence type="predicted"/>
<dbReference type="RefSeq" id="WP_190214309.1">
    <property type="nucleotide sequence ID" value="NZ_BNBO01000050.1"/>
</dbReference>
<comment type="caution">
    <text evidence="3">The sequence shown here is derived from an EMBL/GenBank/DDBJ whole genome shotgun (WGS) entry which is preliminary data.</text>
</comment>
<keyword evidence="2" id="KW-0812">Transmembrane</keyword>
<feature type="transmembrane region" description="Helical" evidence="2">
    <location>
        <begin position="169"/>
        <end position="197"/>
    </location>
</feature>